<feature type="region of interest" description="Disordered" evidence="1">
    <location>
        <begin position="225"/>
        <end position="247"/>
    </location>
</feature>
<dbReference type="Proteomes" id="UP000235392">
    <property type="component" value="Unassembled WGS sequence"/>
</dbReference>
<sequence length="264" mass="28291">MTTHTGTTRTKSPRVAWNRHAASLVPYCSQDAADVARPQGDQTVTVSVCTVSIDRLNTAGQAVLEQPCSTGDWTGTVRHKPVPAGRTGLPDQFPAGGDRSQPRTERTGPSDRLARALVGPCLSDHRSNTAAVSGVLLRASHSYHGQAARTNGIRPSLLHRPLPLHSPLSQLFISKLKVIVYIILQGGPALPATVTTPGEISERGESSGSLDKRYILEGSVSPGSYVGSDHFKRDDSGLPPYNTNPGIITPPPKQRCCHNCRVKW</sequence>
<proteinExistence type="predicted"/>
<feature type="compositionally biased region" description="Basic and acidic residues" evidence="1">
    <location>
        <begin position="100"/>
        <end position="111"/>
    </location>
</feature>
<evidence type="ECO:0000313" key="3">
    <source>
        <dbReference type="Proteomes" id="UP000235392"/>
    </source>
</evidence>
<comment type="caution">
    <text evidence="2">The sequence shown here is derived from an EMBL/GenBank/DDBJ whole genome shotgun (WGS) entry which is preliminary data.</text>
</comment>
<organism evidence="2 3">
    <name type="scientific">Puccinia coronata f. sp. avenae</name>
    <dbReference type="NCBI Taxonomy" id="200324"/>
    <lineage>
        <taxon>Eukaryota</taxon>
        <taxon>Fungi</taxon>
        <taxon>Dikarya</taxon>
        <taxon>Basidiomycota</taxon>
        <taxon>Pucciniomycotina</taxon>
        <taxon>Pucciniomycetes</taxon>
        <taxon>Pucciniales</taxon>
        <taxon>Pucciniaceae</taxon>
        <taxon>Puccinia</taxon>
    </lineage>
</organism>
<accession>A0A2N5S1Y5</accession>
<reference evidence="2 3" key="1">
    <citation type="submission" date="2017-11" db="EMBL/GenBank/DDBJ databases">
        <title>De novo assembly and phasing of dikaryotic genomes from two isolates of Puccinia coronata f. sp. avenae, the causal agent of oat crown rust.</title>
        <authorList>
            <person name="Miller M.E."/>
            <person name="Zhang Y."/>
            <person name="Omidvar V."/>
            <person name="Sperschneider J."/>
            <person name="Schwessinger B."/>
            <person name="Raley C."/>
            <person name="Palmer J.M."/>
            <person name="Garnica D."/>
            <person name="Upadhyaya N."/>
            <person name="Rathjen J."/>
            <person name="Taylor J.M."/>
            <person name="Park R.F."/>
            <person name="Dodds P.N."/>
            <person name="Hirsch C.D."/>
            <person name="Kianian S.F."/>
            <person name="Figueroa M."/>
        </authorList>
    </citation>
    <scope>NUCLEOTIDE SEQUENCE [LARGE SCALE GENOMIC DNA]</scope>
    <source>
        <strain evidence="2">12SD80</strain>
    </source>
</reference>
<protein>
    <submittedName>
        <fullName evidence="2">Uncharacterized protein</fullName>
    </submittedName>
</protein>
<dbReference type="EMBL" id="PGCI01001146">
    <property type="protein sequence ID" value="PLW07234.1"/>
    <property type="molecule type" value="Genomic_DNA"/>
</dbReference>
<gene>
    <name evidence="2" type="ORF">PCASD_22647</name>
</gene>
<evidence type="ECO:0000256" key="1">
    <source>
        <dbReference type="SAM" id="MobiDB-lite"/>
    </source>
</evidence>
<name>A0A2N5S1Y5_9BASI</name>
<feature type="region of interest" description="Disordered" evidence="1">
    <location>
        <begin position="74"/>
        <end position="111"/>
    </location>
</feature>
<dbReference type="AlphaFoldDB" id="A0A2N5S1Y5"/>
<evidence type="ECO:0000313" key="2">
    <source>
        <dbReference type="EMBL" id="PLW07234.1"/>
    </source>
</evidence>